<keyword evidence="7" id="KW-1133">Transmembrane helix</keyword>
<keyword evidence="1" id="KW-0808">Transferase</keyword>
<keyword evidence="7" id="KW-0472">Membrane</keyword>
<dbReference type="Gene3D" id="3.30.200.20">
    <property type="entry name" value="Phosphorylase Kinase, domain 1"/>
    <property type="match status" value="1"/>
</dbReference>
<keyword evidence="7" id="KW-0812">Transmembrane</keyword>
<dbReference type="InterPro" id="IPR008271">
    <property type="entry name" value="Ser/Thr_kinase_AS"/>
</dbReference>
<dbReference type="InterPro" id="IPR011009">
    <property type="entry name" value="Kinase-like_dom_sf"/>
</dbReference>
<feature type="binding site" evidence="5">
    <location>
        <position position="43"/>
    </location>
    <ligand>
        <name>ATP</name>
        <dbReference type="ChEBI" id="CHEBI:30616"/>
    </ligand>
</feature>
<organism evidence="9 10">
    <name type="scientific">Pseudonocardia eucalypti</name>
    <dbReference type="NCBI Taxonomy" id="648755"/>
    <lineage>
        <taxon>Bacteria</taxon>
        <taxon>Bacillati</taxon>
        <taxon>Actinomycetota</taxon>
        <taxon>Actinomycetes</taxon>
        <taxon>Pseudonocardiales</taxon>
        <taxon>Pseudonocardiaceae</taxon>
        <taxon>Pseudonocardia</taxon>
    </lineage>
</organism>
<sequence length="519" mass="54549">MDPLQTGDPANVGPYRLLGRLGTGGMGQVFLGRDGRGRLAAVKVVHDSLLANPEFRQRFAREVDIAARVRAPWTVVLLDADPNAPRPWMATDYVAGPSLEQAVRAGPLPEVSVGALGQRLAEALAALHATGLIHRDVKPSNVLLADDGPRLLDFGIARAADTTRITHTGLSIGTPAYMSPEQARGEDSGPPSDVFSLASVLTFAATGEGPFGYAPSPVAMLRRVSDGDPDLSGLPDRLRTELRPCLARKPEKRPTAAQFAQRLAHWSASEARAGRRRPSWSTVALVALSVIALLLLAVVIWLGRRDAAPPPPGTALPPAQSAPPVPAPAPRPTAKATVLAAALTDQAVDLPLESPGEFSAEGYTLTNCNGLRIGADSRIANAYGVQWLDRASPPHGEIIHHVLSYQGDTGAKVIDAVRDTTRAQCNPWLSGGNRYVIATEPVLPTVPGVDAQWAMCQQKQPPPTSLAEAAGYVCIGYFARGSVVSSVAASVHGQDPAGTTALFDRVARQAAERLAASGA</sequence>
<feature type="transmembrane region" description="Helical" evidence="7">
    <location>
        <begin position="282"/>
        <end position="302"/>
    </location>
</feature>
<dbReference type="PROSITE" id="PS00107">
    <property type="entry name" value="PROTEIN_KINASE_ATP"/>
    <property type="match status" value="1"/>
</dbReference>
<dbReference type="EMBL" id="BAABJP010000001">
    <property type="protein sequence ID" value="GAA5146216.1"/>
    <property type="molecule type" value="Genomic_DNA"/>
</dbReference>
<dbReference type="Gene3D" id="1.10.510.10">
    <property type="entry name" value="Transferase(Phosphotransferase) domain 1"/>
    <property type="match status" value="1"/>
</dbReference>
<dbReference type="CDD" id="cd14014">
    <property type="entry name" value="STKc_PknB_like"/>
    <property type="match status" value="1"/>
</dbReference>
<keyword evidence="10" id="KW-1185">Reference proteome</keyword>
<name>A0ABP9PIG9_9PSEU</name>
<keyword evidence="2 5" id="KW-0547">Nucleotide-binding</keyword>
<evidence type="ECO:0000256" key="3">
    <source>
        <dbReference type="ARBA" id="ARBA00022777"/>
    </source>
</evidence>
<dbReference type="PROSITE" id="PS50011">
    <property type="entry name" value="PROTEIN_KINASE_DOM"/>
    <property type="match status" value="1"/>
</dbReference>
<feature type="domain" description="Protein kinase" evidence="8">
    <location>
        <begin position="15"/>
        <end position="268"/>
    </location>
</feature>
<feature type="region of interest" description="Disordered" evidence="6">
    <location>
        <begin position="309"/>
        <end position="333"/>
    </location>
</feature>
<dbReference type="PANTHER" id="PTHR43289">
    <property type="entry name" value="MITOGEN-ACTIVATED PROTEIN KINASE KINASE KINASE 20-RELATED"/>
    <property type="match status" value="1"/>
</dbReference>
<dbReference type="SUPFAM" id="SSF56112">
    <property type="entry name" value="Protein kinase-like (PK-like)"/>
    <property type="match status" value="1"/>
</dbReference>
<feature type="compositionally biased region" description="Pro residues" evidence="6">
    <location>
        <begin position="309"/>
        <end position="331"/>
    </location>
</feature>
<evidence type="ECO:0000256" key="5">
    <source>
        <dbReference type="PROSITE-ProRule" id="PRU10141"/>
    </source>
</evidence>
<evidence type="ECO:0000313" key="9">
    <source>
        <dbReference type="EMBL" id="GAA5146216.1"/>
    </source>
</evidence>
<dbReference type="InterPro" id="IPR017441">
    <property type="entry name" value="Protein_kinase_ATP_BS"/>
</dbReference>
<reference evidence="10" key="1">
    <citation type="journal article" date="2019" name="Int. J. Syst. Evol. Microbiol.">
        <title>The Global Catalogue of Microorganisms (GCM) 10K type strain sequencing project: providing services to taxonomists for standard genome sequencing and annotation.</title>
        <authorList>
            <consortium name="The Broad Institute Genomics Platform"/>
            <consortium name="The Broad Institute Genome Sequencing Center for Infectious Disease"/>
            <person name="Wu L."/>
            <person name="Ma J."/>
        </authorList>
    </citation>
    <scope>NUCLEOTIDE SEQUENCE [LARGE SCALE GENOMIC DNA]</scope>
    <source>
        <strain evidence="10">JCM 18303</strain>
    </source>
</reference>
<evidence type="ECO:0000256" key="6">
    <source>
        <dbReference type="SAM" id="MobiDB-lite"/>
    </source>
</evidence>
<protein>
    <recommendedName>
        <fullName evidence="8">Protein kinase domain-containing protein</fullName>
    </recommendedName>
</protein>
<evidence type="ECO:0000259" key="8">
    <source>
        <dbReference type="PROSITE" id="PS50011"/>
    </source>
</evidence>
<evidence type="ECO:0000256" key="1">
    <source>
        <dbReference type="ARBA" id="ARBA00022679"/>
    </source>
</evidence>
<dbReference type="SMART" id="SM00220">
    <property type="entry name" value="S_TKc"/>
    <property type="match status" value="1"/>
</dbReference>
<dbReference type="PANTHER" id="PTHR43289:SF34">
    <property type="entry name" value="SERINE_THREONINE-PROTEIN KINASE YBDM-RELATED"/>
    <property type="match status" value="1"/>
</dbReference>
<evidence type="ECO:0000313" key="10">
    <source>
        <dbReference type="Proteomes" id="UP001428817"/>
    </source>
</evidence>
<dbReference type="InterPro" id="IPR000719">
    <property type="entry name" value="Prot_kinase_dom"/>
</dbReference>
<evidence type="ECO:0000256" key="4">
    <source>
        <dbReference type="ARBA" id="ARBA00022840"/>
    </source>
</evidence>
<proteinExistence type="predicted"/>
<gene>
    <name evidence="9" type="ORF">GCM10023321_05350</name>
</gene>
<keyword evidence="3" id="KW-0418">Kinase</keyword>
<comment type="caution">
    <text evidence="9">The sequence shown here is derived from an EMBL/GenBank/DDBJ whole genome shotgun (WGS) entry which is preliminary data.</text>
</comment>
<keyword evidence="4 5" id="KW-0067">ATP-binding</keyword>
<evidence type="ECO:0000256" key="2">
    <source>
        <dbReference type="ARBA" id="ARBA00022741"/>
    </source>
</evidence>
<dbReference type="RefSeq" id="WP_185058777.1">
    <property type="nucleotide sequence ID" value="NZ_BAABJP010000001.1"/>
</dbReference>
<dbReference type="Proteomes" id="UP001428817">
    <property type="component" value="Unassembled WGS sequence"/>
</dbReference>
<dbReference type="Pfam" id="PF00069">
    <property type="entry name" value="Pkinase"/>
    <property type="match status" value="1"/>
</dbReference>
<evidence type="ECO:0000256" key="7">
    <source>
        <dbReference type="SAM" id="Phobius"/>
    </source>
</evidence>
<accession>A0ABP9PIG9</accession>
<dbReference type="PROSITE" id="PS00108">
    <property type="entry name" value="PROTEIN_KINASE_ST"/>
    <property type="match status" value="1"/>
</dbReference>